<dbReference type="PANTHER" id="PTHR45783">
    <property type="entry name" value="KINESIN LIGHT CHAIN"/>
    <property type="match status" value="1"/>
</dbReference>
<feature type="region of interest" description="Disordered" evidence="5">
    <location>
        <begin position="144"/>
        <end position="187"/>
    </location>
</feature>
<proteinExistence type="inferred from homology"/>
<dbReference type="Proteomes" id="UP000324222">
    <property type="component" value="Unassembled WGS sequence"/>
</dbReference>
<dbReference type="GO" id="GO:0005874">
    <property type="term" value="C:microtubule"/>
    <property type="evidence" value="ECO:0007669"/>
    <property type="project" value="UniProtKB-UniRule"/>
</dbReference>
<keyword evidence="4" id="KW-0505">Motor protein</keyword>
<evidence type="ECO:0000256" key="1">
    <source>
        <dbReference type="ARBA" id="ARBA00022490"/>
    </source>
</evidence>
<keyword evidence="7" id="KW-1185">Reference proteome</keyword>
<evidence type="ECO:0000313" key="6">
    <source>
        <dbReference type="EMBL" id="MPC09077.1"/>
    </source>
</evidence>
<dbReference type="OrthoDB" id="413723at2759"/>
<dbReference type="AlphaFoldDB" id="A0A5B7CHT6"/>
<evidence type="ECO:0000256" key="5">
    <source>
        <dbReference type="SAM" id="MobiDB-lite"/>
    </source>
</evidence>
<keyword evidence="4" id="KW-0493">Microtubule</keyword>
<keyword evidence="3" id="KW-0802">TPR repeat</keyword>
<comment type="subunit">
    <text evidence="4">Oligomeric complex composed of two heavy chains and two light chains.</text>
</comment>
<dbReference type="PRINTS" id="PR00381">
    <property type="entry name" value="KINESINLIGHT"/>
</dbReference>
<dbReference type="GO" id="GO:0005871">
    <property type="term" value="C:kinesin complex"/>
    <property type="evidence" value="ECO:0007669"/>
    <property type="project" value="UniProtKB-UniRule"/>
</dbReference>
<organism evidence="6 7">
    <name type="scientific">Portunus trituberculatus</name>
    <name type="common">Swimming crab</name>
    <name type="synonym">Neptunus trituberculatus</name>
    <dbReference type="NCBI Taxonomy" id="210409"/>
    <lineage>
        <taxon>Eukaryota</taxon>
        <taxon>Metazoa</taxon>
        <taxon>Ecdysozoa</taxon>
        <taxon>Arthropoda</taxon>
        <taxon>Crustacea</taxon>
        <taxon>Multicrustacea</taxon>
        <taxon>Malacostraca</taxon>
        <taxon>Eumalacostraca</taxon>
        <taxon>Eucarida</taxon>
        <taxon>Decapoda</taxon>
        <taxon>Pleocyemata</taxon>
        <taxon>Brachyura</taxon>
        <taxon>Eubrachyura</taxon>
        <taxon>Portunoidea</taxon>
        <taxon>Portunidae</taxon>
        <taxon>Portuninae</taxon>
        <taxon>Portunus</taxon>
    </lineage>
</organism>
<comment type="caution">
    <text evidence="6">The sequence shown here is derived from an EMBL/GenBank/DDBJ whole genome shotgun (WGS) entry which is preliminary data.</text>
</comment>
<gene>
    <name evidence="6" type="primary">Klc_2</name>
    <name evidence="6" type="ORF">E2C01_001678</name>
</gene>
<dbReference type="GO" id="GO:0019894">
    <property type="term" value="F:kinesin binding"/>
    <property type="evidence" value="ECO:0007669"/>
    <property type="project" value="TreeGrafter"/>
</dbReference>
<name>A0A5B7CHT6_PORTR</name>
<dbReference type="InterPro" id="IPR002151">
    <property type="entry name" value="Kinesin_light"/>
</dbReference>
<keyword evidence="2" id="KW-0677">Repeat</keyword>
<dbReference type="GO" id="GO:0005737">
    <property type="term" value="C:cytoplasm"/>
    <property type="evidence" value="ECO:0007669"/>
    <property type="project" value="TreeGrafter"/>
</dbReference>
<reference evidence="6 7" key="1">
    <citation type="submission" date="2019-05" db="EMBL/GenBank/DDBJ databases">
        <title>Another draft genome of Portunus trituberculatus and its Hox gene families provides insights of decapod evolution.</title>
        <authorList>
            <person name="Jeong J.-H."/>
            <person name="Song I."/>
            <person name="Kim S."/>
            <person name="Choi T."/>
            <person name="Kim D."/>
            <person name="Ryu S."/>
            <person name="Kim W."/>
        </authorList>
    </citation>
    <scope>NUCLEOTIDE SEQUENCE [LARGE SCALE GENOMIC DNA]</scope>
    <source>
        <tissue evidence="6">Muscle</tissue>
    </source>
</reference>
<dbReference type="EMBL" id="VSRR010000054">
    <property type="protein sequence ID" value="MPC09077.1"/>
    <property type="molecule type" value="Genomic_DNA"/>
</dbReference>
<evidence type="ECO:0000256" key="3">
    <source>
        <dbReference type="ARBA" id="ARBA00022803"/>
    </source>
</evidence>
<evidence type="ECO:0000256" key="2">
    <source>
        <dbReference type="ARBA" id="ARBA00022737"/>
    </source>
</evidence>
<protein>
    <recommendedName>
        <fullName evidence="4">Kinesin light chain</fullName>
    </recommendedName>
</protein>
<evidence type="ECO:0000256" key="4">
    <source>
        <dbReference type="RuleBase" id="RU367020"/>
    </source>
</evidence>
<sequence>MTALTQEEVATHTRTVVQGLEALRNEHNSILSGISSTLSSAHHPPDSNVIAEKASILQRSLDQIELGLSEAQIMLALASHLQTVEAEKQKLRAQVRRLCQENAWLRDELASTQQKLQASEQHVAQLEEDKKHLEFMSTIKKYDADVQDSESSMEEKKDKSDDPVVDLFPDDDADDRAAAMSPTPPSQFAQQVNAGYEIPARLRTLHNLVIQYASQGSSSIWTLESMYRSK</sequence>
<dbReference type="PANTHER" id="PTHR45783:SF3">
    <property type="entry name" value="KINESIN LIGHT CHAIN"/>
    <property type="match status" value="1"/>
</dbReference>
<evidence type="ECO:0000313" key="7">
    <source>
        <dbReference type="Proteomes" id="UP000324222"/>
    </source>
</evidence>
<feature type="compositionally biased region" description="Basic and acidic residues" evidence="5">
    <location>
        <begin position="153"/>
        <end position="162"/>
    </location>
</feature>
<dbReference type="GO" id="GO:0007018">
    <property type="term" value="P:microtubule-based movement"/>
    <property type="evidence" value="ECO:0007669"/>
    <property type="project" value="TreeGrafter"/>
</dbReference>
<keyword evidence="1 4" id="KW-0963">Cytoplasm</keyword>
<comment type="similarity">
    <text evidence="4">Belongs to the kinesin light chain family.</text>
</comment>
<accession>A0A5B7CHT6</accession>
<comment type="subcellular location">
    <subcellularLocation>
        <location evidence="4">Cytoplasm</location>
        <location evidence="4">Cytoskeleton</location>
    </subcellularLocation>
</comment>
<keyword evidence="4" id="KW-0206">Cytoskeleton</keyword>
<comment type="function">
    <text evidence="4">Kinesin is a microtubule-associated force-producing protein that play a role in organelle transport.</text>
</comment>